<dbReference type="EMBL" id="BAAAET010000002">
    <property type="protein sequence ID" value="GAA0691901.1"/>
    <property type="molecule type" value="Genomic_DNA"/>
</dbReference>
<sequence length="353" mass="38999">MSQDTPTQSTYIQNDEIDLFELIENIWQQKWLVVITAVIALVLGCAFAFLTTPTYESKAFLLPPTEKDIVELRQPAAGNTSTANTAQAVYEAFLQNIDSNTVKKSFLAQPEVSAFFDGVSPTPQGQWRAFKDALNITLPSKNSPVLSTVGFQLNDPELAAKWTNEYIALAAQQTRAQLATDFQSEIRANLNDLELQINNRRALFKSQLNAEIHKLEEALQVARAIGLTDPLKTDVIIDDSGRTMVDEVRKLYRLGSKALEAEIKAVSARRDNEIFIPGLLQLEQQKSLLESVRIDSQKIQPATIDLEAQAPDAPIKPKKALILALSVVLGGMLGVMIALVRSAIRNRKAKATE</sequence>
<feature type="domain" description="Polysaccharide chain length determinant N-terminal" evidence="7">
    <location>
        <begin position="15"/>
        <end position="107"/>
    </location>
</feature>
<evidence type="ECO:0000256" key="1">
    <source>
        <dbReference type="ARBA" id="ARBA00004651"/>
    </source>
</evidence>
<keyword evidence="3 6" id="KW-0812">Transmembrane</keyword>
<proteinExistence type="predicted"/>
<dbReference type="PANTHER" id="PTHR32309">
    <property type="entry name" value="TYROSINE-PROTEIN KINASE"/>
    <property type="match status" value="1"/>
</dbReference>
<keyword evidence="2" id="KW-1003">Cell membrane</keyword>
<dbReference type="InterPro" id="IPR032807">
    <property type="entry name" value="GNVR"/>
</dbReference>
<comment type="caution">
    <text evidence="9">The sequence shown here is derived from an EMBL/GenBank/DDBJ whole genome shotgun (WGS) entry which is preliminary data.</text>
</comment>
<evidence type="ECO:0000256" key="3">
    <source>
        <dbReference type="ARBA" id="ARBA00022692"/>
    </source>
</evidence>
<evidence type="ECO:0000256" key="2">
    <source>
        <dbReference type="ARBA" id="ARBA00022475"/>
    </source>
</evidence>
<feature type="transmembrane region" description="Helical" evidence="6">
    <location>
        <begin position="320"/>
        <end position="340"/>
    </location>
</feature>
<evidence type="ECO:0000256" key="4">
    <source>
        <dbReference type="ARBA" id="ARBA00022989"/>
    </source>
</evidence>
<keyword evidence="10" id="KW-1185">Reference proteome</keyword>
<evidence type="ECO:0000313" key="10">
    <source>
        <dbReference type="Proteomes" id="UP001499915"/>
    </source>
</evidence>
<dbReference type="InterPro" id="IPR050445">
    <property type="entry name" value="Bact_polysacc_biosynth/exp"/>
</dbReference>
<evidence type="ECO:0000256" key="6">
    <source>
        <dbReference type="SAM" id="Phobius"/>
    </source>
</evidence>
<evidence type="ECO:0000256" key="5">
    <source>
        <dbReference type="ARBA" id="ARBA00023136"/>
    </source>
</evidence>
<dbReference type="Pfam" id="PF13807">
    <property type="entry name" value="GNVR"/>
    <property type="match status" value="1"/>
</dbReference>
<dbReference type="RefSeq" id="WP_343805182.1">
    <property type="nucleotide sequence ID" value="NZ_BAAAET010000002.1"/>
</dbReference>
<protein>
    <submittedName>
        <fullName evidence="9">LPS O-antigen chain length determinant protein WzzB</fullName>
    </submittedName>
</protein>
<feature type="domain" description="Tyrosine-protein kinase G-rich" evidence="8">
    <location>
        <begin position="304"/>
        <end position="343"/>
    </location>
</feature>
<feature type="transmembrane region" description="Helical" evidence="6">
    <location>
        <begin position="31"/>
        <end position="50"/>
    </location>
</feature>
<evidence type="ECO:0000259" key="8">
    <source>
        <dbReference type="Pfam" id="PF13807"/>
    </source>
</evidence>
<keyword evidence="5 6" id="KW-0472">Membrane</keyword>
<keyword evidence="4 6" id="KW-1133">Transmembrane helix</keyword>
<evidence type="ECO:0000313" key="9">
    <source>
        <dbReference type="EMBL" id="GAA0691901.1"/>
    </source>
</evidence>
<dbReference type="PANTHER" id="PTHR32309:SF13">
    <property type="entry name" value="FERRIC ENTEROBACTIN TRANSPORT PROTEIN FEPE"/>
    <property type="match status" value="1"/>
</dbReference>
<accession>A0ABP3T903</accession>
<dbReference type="Pfam" id="PF02706">
    <property type="entry name" value="Wzz"/>
    <property type="match status" value="1"/>
</dbReference>
<dbReference type="SUPFAM" id="SSF160355">
    <property type="entry name" value="Bacterial polysaccharide co-polymerase-like"/>
    <property type="match status" value="1"/>
</dbReference>
<organism evidence="9 10">
    <name type="scientific">Marinobacterium maritimum</name>
    <dbReference type="NCBI Taxonomy" id="500162"/>
    <lineage>
        <taxon>Bacteria</taxon>
        <taxon>Pseudomonadati</taxon>
        <taxon>Pseudomonadota</taxon>
        <taxon>Gammaproteobacteria</taxon>
        <taxon>Oceanospirillales</taxon>
        <taxon>Oceanospirillaceae</taxon>
        <taxon>Marinobacterium</taxon>
    </lineage>
</organism>
<gene>
    <name evidence="9" type="ORF">GCM10009104_18620</name>
</gene>
<evidence type="ECO:0000259" key="7">
    <source>
        <dbReference type="Pfam" id="PF02706"/>
    </source>
</evidence>
<comment type="subcellular location">
    <subcellularLocation>
        <location evidence="1">Cell membrane</location>
        <topology evidence="1">Multi-pass membrane protein</topology>
    </subcellularLocation>
</comment>
<dbReference type="InterPro" id="IPR003856">
    <property type="entry name" value="LPS_length_determ_N"/>
</dbReference>
<name>A0ABP3T903_9GAMM</name>
<reference evidence="10" key="1">
    <citation type="journal article" date="2019" name="Int. J. Syst. Evol. Microbiol.">
        <title>The Global Catalogue of Microorganisms (GCM) 10K type strain sequencing project: providing services to taxonomists for standard genome sequencing and annotation.</title>
        <authorList>
            <consortium name="The Broad Institute Genomics Platform"/>
            <consortium name="The Broad Institute Genome Sequencing Center for Infectious Disease"/>
            <person name="Wu L."/>
            <person name="Ma J."/>
        </authorList>
    </citation>
    <scope>NUCLEOTIDE SEQUENCE [LARGE SCALE GENOMIC DNA]</scope>
    <source>
        <strain evidence="10">JCM 15134</strain>
    </source>
</reference>
<dbReference type="Proteomes" id="UP001499915">
    <property type="component" value="Unassembled WGS sequence"/>
</dbReference>
<dbReference type="Gene3D" id="3.30.1890.10">
    <property type="entry name" value="FepE-like"/>
    <property type="match status" value="1"/>
</dbReference>